<dbReference type="KEGG" id="cfh:C1707_02490"/>
<protein>
    <submittedName>
        <fullName evidence="2">Uncharacterized protein</fullName>
    </submittedName>
</protein>
<reference evidence="1 4" key="2">
    <citation type="submission" date="2018-01" db="EMBL/GenBank/DDBJ databases">
        <title>Complete genome sequence of Caulobacter flavus RHGG3.</title>
        <authorList>
            <person name="Yang E."/>
        </authorList>
    </citation>
    <scope>NUCLEOTIDE SEQUENCE [LARGE SCALE GENOMIC DNA]</scope>
    <source>
        <strain evidence="1 4">RHGG3</strain>
    </source>
</reference>
<dbReference type="OrthoDB" id="7671932at2"/>
<evidence type="ECO:0000313" key="3">
    <source>
        <dbReference type="Proteomes" id="UP000234483"/>
    </source>
</evidence>
<accession>A0A2N5CZ85</accession>
<dbReference type="Gene3D" id="2.120.10.70">
    <property type="entry name" value="Fucose-specific lectin"/>
    <property type="match status" value="1"/>
</dbReference>
<reference evidence="2 3" key="1">
    <citation type="submission" date="2017-12" db="EMBL/GenBank/DDBJ databases">
        <title>The genome sequence of Caulobacter flavus CGMCC1 15093.</title>
        <authorList>
            <person name="Gao J."/>
            <person name="Mao X."/>
            <person name="Sun J."/>
        </authorList>
    </citation>
    <scope>NUCLEOTIDE SEQUENCE [LARGE SCALE GENOMIC DNA]</scope>
    <source>
        <strain evidence="2 3">CGMCC1 15093</strain>
    </source>
</reference>
<organism evidence="2 3">
    <name type="scientific">Caulobacter flavus</name>
    <dbReference type="NCBI Taxonomy" id="1679497"/>
    <lineage>
        <taxon>Bacteria</taxon>
        <taxon>Pseudomonadati</taxon>
        <taxon>Pseudomonadota</taxon>
        <taxon>Alphaproteobacteria</taxon>
        <taxon>Caulobacterales</taxon>
        <taxon>Caulobacteraceae</taxon>
        <taxon>Caulobacter</taxon>
    </lineage>
</organism>
<name>A0A2N5CZ85_9CAUL</name>
<keyword evidence="4" id="KW-1185">Reference proteome</keyword>
<proteinExistence type="predicted"/>
<dbReference type="RefSeq" id="WP_101711679.1">
    <property type="nucleotide sequence ID" value="NZ_CP026100.1"/>
</dbReference>
<dbReference type="Proteomes" id="UP000234483">
    <property type="component" value="Unassembled WGS sequence"/>
</dbReference>
<dbReference type="Proteomes" id="UP000281192">
    <property type="component" value="Chromosome"/>
</dbReference>
<dbReference type="AlphaFoldDB" id="A0A2N5CZ85"/>
<evidence type="ECO:0000313" key="1">
    <source>
        <dbReference type="EMBL" id="AYV45199.1"/>
    </source>
</evidence>
<evidence type="ECO:0000313" key="2">
    <source>
        <dbReference type="EMBL" id="PLR19121.1"/>
    </source>
</evidence>
<evidence type="ECO:0000313" key="4">
    <source>
        <dbReference type="Proteomes" id="UP000281192"/>
    </source>
</evidence>
<dbReference type="EMBL" id="CP026100">
    <property type="protein sequence ID" value="AYV45199.1"/>
    <property type="molecule type" value="Genomic_DNA"/>
</dbReference>
<sequence>MSSHIYLRRVTNTAKAPLWLRYSDTRARDQDVFLPGGASVDFSVLCGQPGTPLSDRAASDGVIISIAGVERTIVCKGNQLVCDGGRVDGKFGEVVDLGVEDRRIVSIPVDPVAGPDLAACAWLPQQFAYFGLNRERQAFEKACVRGAWGGWRELGGPIGLTGRMAAVSWAAGRRALYALDQAGRVHEEDLSRGREQGWAALPHAGTRLLQLSAVSWAAGRYGLYAVGEDGKLHERWWAAGDWKGWNDLGAPAGVRLTGPVTAVDYVAGRYALYAAGSDGHVWERSAAARWGDWTKTPFQFKGATSLASGRYGPRKYVVGAVVGGEVLVREYAKGWKPERSLGHPPQSALAGPLAIAHADGALNILAAGVDGAVYLLRWAPGSSIGAWTSVEGA</sequence>
<dbReference type="SUPFAM" id="SSF89372">
    <property type="entry name" value="Fucose-specific lectin"/>
    <property type="match status" value="1"/>
</dbReference>
<gene>
    <name evidence="1" type="ORF">C1707_02490</name>
    <name evidence="2" type="ORF">CFHF_03680</name>
</gene>
<dbReference type="EMBL" id="PJRQ01000008">
    <property type="protein sequence ID" value="PLR19121.1"/>
    <property type="molecule type" value="Genomic_DNA"/>
</dbReference>